<dbReference type="CDD" id="cd04590">
    <property type="entry name" value="CBS_pair_CorC_HlyC_assoc"/>
    <property type="match status" value="1"/>
</dbReference>
<keyword evidence="3" id="KW-0677">Repeat</keyword>
<feature type="transmembrane region" description="Helical" evidence="8">
    <location>
        <begin position="26"/>
        <end position="50"/>
    </location>
</feature>
<dbReference type="Gene3D" id="3.10.580.10">
    <property type="entry name" value="CBS-domain"/>
    <property type="match status" value="1"/>
</dbReference>
<dbReference type="InterPro" id="IPR046342">
    <property type="entry name" value="CBS_dom_sf"/>
</dbReference>
<evidence type="ECO:0000256" key="6">
    <source>
        <dbReference type="ARBA" id="ARBA00023136"/>
    </source>
</evidence>
<dbReference type="PANTHER" id="PTHR22777">
    <property type="entry name" value="HEMOLYSIN-RELATED"/>
    <property type="match status" value="1"/>
</dbReference>
<dbReference type="Pfam" id="PF00571">
    <property type="entry name" value="CBS"/>
    <property type="match status" value="2"/>
</dbReference>
<evidence type="ECO:0000256" key="1">
    <source>
        <dbReference type="ARBA" id="ARBA00004141"/>
    </source>
</evidence>
<evidence type="ECO:0000259" key="9">
    <source>
        <dbReference type="PROSITE" id="PS51371"/>
    </source>
</evidence>
<comment type="caution">
    <text evidence="11">The sequence shown here is derived from an EMBL/GenBank/DDBJ whole genome shotgun (WGS) entry which is preliminary data.</text>
</comment>
<evidence type="ECO:0000259" key="10">
    <source>
        <dbReference type="PROSITE" id="PS51846"/>
    </source>
</evidence>
<evidence type="ECO:0000256" key="3">
    <source>
        <dbReference type="ARBA" id="ARBA00022737"/>
    </source>
</evidence>
<reference evidence="12" key="1">
    <citation type="journal article" date="2019" name="bioRxiv">
        <title>Genome diversification in globally distributed novel marine Proteobacteria is linked to environmental adaptation.</title>
        <authorList>
            <person name="Zhou Z."/>
            <person name="Tran P.Q."/>
            <person name="Kieft K."/>
            <person name="Anantharaman K."/>
        </authorList>
    </citation>
    <scope>NUCLEOTIDE SEQUENCE [LARGE SCALE GENOMIC DNA]</scope>
</reference>
<keyword evidence="5 7" id="KW-0129">CBS domain</keyword>
<evidence type="ECO:0000313" key="12">
    <source>
        <dbReference type="Proteomes" id="UP000585802"/>
    </source>
</evidence>
<dbReference type="EMBL" id="DUCX01000010">
    <property type="protein sequence ID" value="HIF36882.1"/>
    <property type="molecule type" value="Genomic_DNA"/>
</dbReference>
<evidence type="ECO:0000313" key="11">
    <source>
        <dbReference type="EMBL" id="HIF36882.1"/>
    </source>
</evidence>
<feature type="domain" description="CBS" evidence="9">
    <location>
        <begin position="285"/>
        <end position="343"/>
    </location>
</feature>
<dbReference type="InterPro" id="IPR000644">
    <property type="entry name" value="CBS_dom"/>
</dbReference>
<dbReference type="PROSITE" id="PS51846">
    <property type="entry name" value="CNNM"/>
    <property type="match status" value="1"/>
</dbReference>
<accession>A0A7J4GV47</accession>
<evidence type="ECO:0000256" key="8">
    <source>
        <dbReference type="SAM" id="Phobius"/>
    </source>
</evidence>
<keyword evidence="2 8" id="KW-0812">Transmembrane</keyword>
<evidence type="ECO:0000256" key="5">
    <source>
        <dbReference type="ARBA" id="ARBA00023122"/>
    </source>
</evidence>
<proteinExistence type="predicted"/>
<keyword evidence="4 8" id="KW-1133">Transmembrane helix</keyword>
<dbReference type="Pfam" id="PF01595">
    <property type="entry name" value="CNNM"/>
    <property type="match status" value="1"/>
</dbReference>
<keyword evidence="6 8" id="KW-0472">Membrane</keyword>
<feature type="transmembrane region" description="Helical" evidence="8">
    <location>
        <begin position="140"/>
        <end position="165"/>
    </location>
</feature>
<dbReference type="SUPFAM" id="SSF54631">
    <property type="entry name" value="CBS-domain pair"/>
    <property type="match status" value="1"/>
</dbReference>
<dbReference type="PROSITE" id="PS51371">
    <property type="entry name" value="CBS"/>
    <property type="match status" value="2"/>
</dbReference>
<dbReference type="Proteomes" id="UP000585802">
    <property type="component" value="Unassembled WGS sequence"/>
</dbReference>
<dbReference type="PANTHER" id="PTHR22777:SF4">
    <property type="entry name" value="UPF0053 PROTEIN SLL1254"/>
    <property type="match status" value="1"/>
</dbReference>
<evidence type="ECO:0000256" key="2">
    <source>
        <dbReference type="ARBA" id="ARBA00022692"/>
    </source>
</evidence>
<evidence type="ECO:0000256" key="7">
    <source>
        <dbReference type="PROSITE-ProRule" id="PRU00703"/>
    </source>
</evidence>
<gene>
    <name evidence="11" type="ORF">EYQ70_00430</name>
</gene>
<name>A0A7J4GV47_9ARCH</name>
<feature type="domain" description="CNNM transmembrane" evidence="10">
    <location>
        <begin position="19"/>
        <end position="201"/>
    </location>
</feature>
<organism evidence="11 12">
    <name type="scientific">Marine Group III euryarchaeote</name>
    <dbReference type="NCBI Taxonomy" id="2173149"/>
    <lineage>
        <taxon>Archaea</taxon>
        <taxon>Methanobacteriati</taxon>
        <taxon>Thermoplasmatota</taxon>
        <taxon>Thermoplasmata</taxon>
        <taxon>Candidatus Thermoprofundales</taxon>
    </lineage>
</organism>
<sequence length="371" mass="41766">MILLSALTPISEGMEYLGDNLLWGRITLYLFLALGVSFLCSLLEAIILSVTWSHIEILKKEEKGSGELLKKLKENIEQPLAAILTLNTISHTLGAAGIGSEFHKIGNDWFTAASIVLTILILIFSEIIPKTLGAIYWKKMAPAASHVLEIMVWTTWPIVLILNYFSRIISEGKEDQKEMTREEMIAVAEIGETQGALEKQETQVIKNLLTLDKILAEDVMTPSTVMMTFHKDDTIEDVIEKNSPIPFSRIPIVDTDLDDIIGVVFRSKIMELNNEGKSSVKMEDLISELSTVDPEDSVATLLDEFLKKRKHIFLVVDEYGTTQGIITLEDAVETLLGAEIVDESDSVEDMRQLARELWEKRRKRKTNLKFD</sequence>
<dbReference type="InterPro" id="IPR002550">
    <property type="entry name" value="CNNM"/>
</dbReference>
<dbReference type="InterPro" id="IPR044751">
    <property type="entry name" value="Ion_transp-like_CBS"/>
</dbReference>
<feature type="transmembrane region" description="Helical" evidence="8">
    <location>
        <begin position="110"/>
        <end position="128"/>
    </location>
</feature>
<dbReference type="AlphaFoldDB" id="A0A7J4GV47"/>
<feature type="domain" description="CBS" evidence="9">
    <location>
        <begin position="220"/>
        <end position="279"/>
    </location>
</feature>
<comment type="subcellular location">
    <subcellularLocation>
        <location evidence="1">Membrane</location>
        <topology evidence="1">Multi-pass membrane protein</topology>
    </subcellularLocation>
</comment>
<evidence type="ECO:0000256" key="4">
    <source>
        <dbReference type="ARBA" id="ARBA00022989"/>
    </source>
</evidence>
<dbReference type="GO" id="GO:0005886">
    <property type="term" value="C:plasma membrane"/>
    <property type="evidence" value="ECO:0007669"/>
    <property type="project" value="TreeGrafter"/>
</dbReference>
<protein>
    <submittedName>
        <fullName evidence="11">DUF21 domain-containing protein</fullName>
    </submittedName>
</protein>